<dbReference type="AlphaFoldDB" id="Q12KZ6"/>
<evidence type="ECO:0000313" key="3">
    <source>
        <dbReference type="Proteomes" id="UP000001982"/>
    </source>
</evidence>
<keyword evidence="1" id="KW-0732">Signal</keyword>
<proteinExistence type="predicted"/>
<feature type="signal peptide" evidence="1">
    <location>
        <begin position="1"/>
        <end position="22"/>
    </location>
</feature>
<dbReference type="HOGENOM" id="CLU_1531513_0_0_6"/>
<feature type="chain" id="PRO_5004181513" evidence="1">
    <location>
        <begin position="23"/>
        <end position="175"/>
    </location>
</feature>
<dbReference type="KEGG" id="sdn:Sden_2601"/>
<reference evidence="2 3" key="1">
    <citation type="submission" date="2006-03" db="EMBL/GenBank/DDBJ databases">
        <title>Complete sequence of Shewanella denitrificans OS217.</title>
        <authorList>
            <consortium name="US DOE Joint Genome Institute"/>
            <person name="Copeland A."/>
            <person name="Lucas S."/>
            <person name="Lapidus A."/>
            <person name="Barry K."/>
            <person name="Detter J.C."/>
            <person name="Glavina del Rio T."/>
            <person name="Hammon N."/>
            <person name="Israni S."/>
            <person name="Dalin E."/>
            <person name="Tice H."/>
            <person name="Pitluck S."/>
            <person name="Brettin T."/>
            <person name="Bruce D."/>
            <person name="Han C."/>
            <person name="Tapia R."/>
            <person name="Gilna P."/>
            <person name="Kiss H."/>
            <person name="Schmutz J."/>
            <person name="Larimer F."/>
            <person name="Land M."/>
            <person name="Hauser L."/>
            <person name="Kyrpides N."/>
            <person name="Lykidis A."/>
            <person name="Richardson P."/>
        </authorList>
    </citation>
    <scope>NUCLEOTIDE SEQUENCE [LARGE SCALE GENOMIC DNA]</scope>
    <source>
        <strain evidence="3">OS217 / ATCC BAA-1090 / DSM 15013</strain>
    </source>
</reference>
<dbReference type="RefSeq" id="WP_011497031.1">
    <property type="nucleotide sequence ID" value="NC_007954.1"/>
</dbReference>
<accession>Q12KZ6</accession>
<dbReference type="OrthoDB" id="6298308at2"/>
<protein>
    <submittedName>
        <fullName evidence="2">Uncharacterized protein</fullName>
    </submittedName>
</protein>
<dbReference type="Proteomes" id="UP000001982">
    <property type="component" value="Chromosome"/>
</dbReference>
<evidence type="ECO:0000256" key="1">
    <source>
        <dbReference type="SAM" id="SignalP"/>
    </source>
</evidence>
<evidence type="ECO:0000313" key="2">
    <source>
        <dbReference type="EMBL" id="ABE55880.1"/>
    </source>
</evidence>
<name>Q12KZ6_SHEDO</name>
<keyword evidence="3" id="KW-1185">Reference proteome</keyword>
<sequence>MKKKTILGVCGAMAINTFIATAADIEFKETQTLLQGEDVQTFLLKDMDGDHRLDVIWQTSNGELKYKLQNNQARVTFDSIKGTKWRLTYDVSGIDKKLDFFNDGGVIEDQSNYQFNITQVTVTELNQLSFCTDFSAGLNRTRCLWKYQVTEVLPNIIKGVDQRTGESWTAYKLIN</sequence>
<gene>
    <name evidence="2" type="ordered locus">Sden_2601</name>
</gene>
<organism evidence="2 3">
    <name type="scientific">Shewanella denitrificans (strain OS217 / ATCC BAA-1090 / DSM 15013)</name>
    <dbReference type="NCBI Taxonomy" id="318161"/>
    <lineage>
        <taxon>Bacteria</taxon>
        <taxon>Pseudomonadati</taxon>
        <taxon>Pseudomonadota</taxon>
        <taxon>Gammaproteobacteria</taxon>
        <taxon>Alteromonadales</taxon>
        <taxon>Shewanellaceae</taxon>
        <taxon>Shewanella</taxon>
    </lineage>
</organism>
<dbReference type="EMBL" id="CP000302">
    <property type="protein sequence ID" value="ABE55880.1"/>
    <property type="molecule type" value="Genomic_DNA"/>
</dbReference>